<dbReference type="AlphaFoldDB" id="A0A9D4TFG2"/>
<protein>
    <recommendedName>
        <fullName evidence="6">Mini-chromosome maintenance complex-binding protein</fullName>
    </recommendedName>
</protein>
<evidence type="ECO:0000256" key="2">
    <source>
        <dbReference type="ARBA" id="ARBA00023242"/>
    </source>
</evidence>
<reference evidence="4" key="2">
    <citation type="submission" date="2020-11" db="EMBL/GenBank/DDBJ databases">
        <authorList>
            <person name="Cecchin M."/>
            <person name="Marcolungo L."/>
            <person name="Rossato M."/>
            <person name="Girolomoni L."/>
            <person name="Cosentino E."/>
            <person name="Cuine S."/>
            <person name="Li-Beisson Y."/>
            <person name="Delledonne M."/>
            <person name="Ballottari M."/>
        </authorList>
    </citation>
    <scope>NUCLEOTIDE SEQUENCE</scope>
    <source>
        <strain evidence="4">211/11P</strain>
        <tissue evidence="4">Whole cell</tissue>
    </source>
</reference>
<dbReference type="InterPro" id="IPR019140">
    <property type="entry name" value="MCM_complex-bd"/>
</dbReference>
<dbReference type="OrthoDB" id="329666at2759"/>
<feature type="compositionally biased region" description="Low complexity" evidence="3">
    <location>
        <begin position="198"/>
        <end position="216"/>
    </location>
</feature>
<accession>A0A9D4TFG2</accession>
<sequence>MEAITQPLQLVRSLYAARSEADGEDYGVTARFSALVTDPELGPQVPMLTEETAELLPNQCLVRYRGLVQDMLNPEYYVGEFRRPDGTWATAKYADQLDEALPEAGPNGGATRIAERRPLLLVPVPGESSWVAAPRAAAARASLAAVVAAAGGASGGGAAAAKRPRDGGEGGEGGEGAMSVSMMASDVTGQTTADDGDSAGSRARLAAGGAAPASGQPGEGGGSSSASGAGADLPPGCCMAYVYGEEEVKLNDVVEVVGVVSRVPELAAAHMAACGAGQESMLVDDVLAAHLPTSRVPRLHAILLRKGSDADGVTAAAATAAVPGLAPATVREARARALGFLSQVLGGDDVAAEYLLLQLVARVHHRTAEAAVGLLALNLVAEPKSQVAAALATAAAAAKAAAGAGAGAAPAAAAGLSGLGGALAAALAALAPRCVALPLSIPGLNASPWWPRRQPATQRLAGGPLQLAAGTQLLLDETVMASGTLSEVGLRNLGALQALMTRQRVAYDFEFFTLEQPADAPTTVLSLGRSLLKDGVAVTLPLRPTAPLADAEAVAAAVQGADLAPLRAYLAAARAADFSIAADMEAFLQKELAGARQKDREVTEVTFHTWMNLARLMALSHGEAALTRERWAAMQALESRRQQRLAKPA</sequence>
<dbReference type="EMBL" id="SIDB01000013">
    <property type="protein sequence ID" value="KAI3424189.1"/>
    <property type="molecule type" value="Genomic_DNA"/>
</dbReference>
<proteinExistence type="predicted"/>
<name>A0A9D4TFG2_CHLVU</name>
<evidence type="ECO:0008006" key="6">
    <source>
        <dbReference type="Google" id="ProtNLM"/>
    </source>
</evidence>
<dbReference type="Proteomes" id="UP001055712">
    <property type="component" value="Unassembled WGS sequence"/>
</dbReference>
<dbReference type="PANTHER" id="PTHR13489:SF0">
    <property type="entry name" value="MINI-CHROMOSOME MAINTENANCE COMPLEX-BINDING PROTEIN"/>
    <property type="match status" value="1"/>
</dbReference>
<evidence type="ECO:0000256" key="1">
    <source>
        <dbReference type="ARBA" id="ARBA00004123"/>
    </source>
</evidence>
<keyword evidence="5" id="KW-1185">Reference proteome</keyword>
<dbReference type="GO" id="GO:0003682">
    <property type="term" value="F:chromatin binding"/>
    <property type="evidence" value="ECO:0007669"/>
    <property type="project" value="TreeGrafter"/>
</dbReference>
<gene>
    <name evidence="4" type="ORF">D9Q98_009546</name>
</gene>
<evidence type="ECO:0000313" key="4">
    <source>
        <dbReference type="EMBL" id="KAI3424189.1"/>
    </source>
</evidence>
<dbReference type="GO" id="GO:0005634">
    <property type="term" value="C:nucleus"/>
    <property type="evidence" value="ECO:0007669"/>
    <property type="project" value="UniProtKB-SubCell"/>
</dbReference>
<evidence type="ECO:0000256" key="3">
    <source>
        <dbReference type="SAM" id="MobiDB-lite"/>
    </source>
</evidence>
<keyword evidence="2" id="KW-0539">Nucleus</keyword>
<evidence type="ECO:0000313" key="5">
    <source>
        <dbReference type="Proteomes" id="UP001055712"/>
    </source>
</evidence>
<dbReference type="GO" id="GO:0006261">
    <property type="term" value="P:DNA-templated DNA replication"/>
    <property type="evidence" value="ECO:0007669"/>
    <property type="project" value="TreeGrafter"/>
</dbReference>
<comment type="caution">
    <text evidence="4">The sequence shown here is derived from an EMBL/GenBank/DDBJ whole genome shotgun (WGS) entry which is preliminary data.</text>
</comment>
<organism evidence="4 5">
    <name type="scientific">Chlorella vulgaris</name>
    <name type="common">Green alga</name>
    <dbReference type="NCBI Taxonomy" id="3077"/>
    <lineage>
        <taxon>Eukaryota</taxon>
        <taxon>Viridiplantae</taxon>
        <taxon>Chlorophyta</taxon>
        <taxon>core chlorophytes</taxon>
        <taxon>Trebouxiophyceae</taxon>
        <taxon>Chlorellales</taxon>
        <taxon>Chlorellaceae</taxon>
        <taxon>Chlorella clade</taxon>
        <taxon>Chlorella</taxon>
    </lineage>
</organism>
<dbReference type="Pfam" id="PF09739">
    <property type="entry name" value="MCM_bind"/>
    <property type="match status" value="1"/>
</dbReference>
<dbReference type="PANTHER" id="PTHR13489">
    <property type="entry name" value="MINI-CHROMOSOME MAINTENANCE COMPLEX-BINDING PROTEIN"/>
    <property type="match status" value="1"/>
</dbReference>
<feature type="region of interest" description="Disordered" evidence="3">
    <location>
        <begin position="154"/>
        <end position="229"/>
    </location>
</feature>
<comment type="subcellular location">
    <subcellularLocation>
        <location evidence="1">Nucleus</location>
    </subcellularLocation>
</comment>
<reference evidence="4" key="1">
    <citation type="journal article" date="2019" name="Plant J.">
        <title>Chlorella vulgaris genome assembly and annotation reveals the molecular basis for metabolic acclimation to high light conditions.</title>
        <authorList>
            <person name="Cecchin M."/>
            <person name="Marcolungo L."/>
            <person name="Rossato M."/>
            <person name="Girolomoni L."/>
            <person name="Cosentino E."/>
            <person name="Cuine S."/>
            <person name="Li-Beisson Y."/>
            <person name="Delledonne M."/>
            <person name="Ballottari M."/>
        </authorList>
    </citation>
    <scope>NUCLEOTIDE SEQUENCE</scope>
    <source>
        <strain evidence="4">211/11P</strain>
    </source>
</reference>